<dbReference type="InterPro" id="IPR038987">
    <property type="entry name" value="MoeA-like"/>
</dbReference>
<keyword evidence="10" id="KW-1185">Reference proteome</keyword>
<dbReference type="Gene3D" id="3.40.980.10">
    <property type="entry name" value="MoaB/Mog-like domain"/>
    <property type="match status" value="1"/>
</dbReference>
<dbReference type="RefSeq" id="WP_140008100.1">
    <property type="nucleotide sequence ID" value="NZ_JBHMDG010000008.1"/>
</dbReference>
<dbReference type="SMART" id="SM00852">
    <property type="entry name" value="MoCF_biosynth"/>
    <property type="match status" value="1"/>
</dbReference>
<comment type="cofactor">
    <cofactor evidence="7">
        <name>Mg(2+)</name>
        <dbReference type="ChEBI" id="CHEBI:18420"/>
    </cofactor>
</comment>
<dbReference type="InterPro" id="IPR005110">
    <property type="entry name" value="MoeA_linker/N"/>
</dbReference>
<dbReference type="EMBL" id="JBHMDG010000008">
    <property type="protein sequence ID" value="MFB9312732.1"/>
    <property type="molecule type" value="Genomic_DNA"/>
</dbReference>
<dbReference type="InterPro" id="IPR001453">
    <property type="entry name" value="MoaB/Mog_dom"/>
</dbReference>
<dbReference type="Gene3D" id="2.170.190.11">
    <property type="entry name" value="Molybdopterin biosynthesis moea protein, domain 3"/>
    <property type="match status" value="1"/>
</dbReference>
<comment type="caution">
    <text evidence="9">The sequence shown here is derived from an EMBL/GenBank/DDBJ whole genome shotgun (WGS) entry which is preliminary data.</text>
</comment>
<proteinExistence type="inferred from homology"/>
<dbReference type="InterPro" id="IPR036135">
    <property type="entry name" value="MoeA_linker/N_sf"/>
</dbReference>
<evidence type="ECO:0000256" key="4">
    <source>
        <dbReference type="ARBA" id="ARBA00022505"/>
    </source>
</evidence>
<dbReference type="Pfam" id="PF03454">
    <property type="entry name" value="MoeA_C"/>
    <property type="match status" value="1"/>
</dbReference>
<evidence type="ECO:0000256" key="7">
    <source>
        <dbReference type="RuleBase" id="RU365090"/>
    </source>
</evidence>
<evidence type="ECO:0000259" key="8">
    <source>
        <dbReference type="SMART" id="SM00852"/>
    </source>
</evidence>
<dbReference type="Pfam" id="PF03453">
    <property type="entry name" value="MoeA_N"/>
    <property type="match status" value="1"/>
</dbReference>
<protein>
    <recommendedName>
        <fullName evidence="7">Molybdopterin molybdenumtransferase</fullName>
        <ecNumber evidence="7">2.10.1.1</ecNumber>
    </recommendedName>
</protein>
<evidence type="ECO:0000313" key="9">
    <source>
        <dbReference type="EMBL" id="MFB9312732.1"/>
    </source>
</evidence>
<dbReference type="SUPFAM" id="SSF53218">
    <property type="entry name" value="Molybdenum cofactor biosynthesis proteins"/>
    <property type="match status" value="1"/>
</dbReference>
<comment type="similarity">
    <text evidence="3 7">Belongs to the MoeA family.</text>
</comment>
<sequence length="426" mass="43735">MSDRRAPLRTVDEHLALVLEATAALPDVELPLLDALDLSCAEDVHAPLRLPRFDNSAMDGYAARAADVAGASAATPVTLPVVGDIGAGQSPTPVTHLEPGTTAKIMTGAPMPAGADTVVPYEWTDRGVAEVSIDRPAAAGQHVRYAGEDVAEGDLLVEVGTTLGPRHLGLLASVGRSVVRVRRRPRVLIVSTGSELREPGVALVPGADDDAIYDGNSYLLAGAALRAGAVPLRVGLVPDRPDAFLAALDDALGAPDGADLVVTSGGISMGDYDVVKAALTPGGTVWFGGLAMQPGKPQGFGAVAAGGRQVPFFALPGNPVSSYLSFEMFVRPALRRMMGLTPESRPTVRARLTHAVTSPAGRRQFLRGVVTIGSDGNTVTEVAPVGGSGSHLVGDLAASDALIVVPEDVTAVAAGDTVTVIRLDQD</sequence>
<accession>A0ABV5K7M3</accession>
<evidence type="ECO:0000256" key="6">
    <source>
        <dbReference type="ARBA" id="ARBA00047317"/>
    </source>
</evidence>
<feature type="domain" description="MoaB/Mog" evidence="8">
    <location>
        <begin position="188"/>
        <end position="336"/>
    </location>
</feature>
<dbReference type="EC" id="2.10.1.1" evidence="7"/>
<keyword evidence="7" id="KW-0460">Magnesium</keyword>
<dbReference type="Proteomes" id="UP001589750">
    <property type="component" value="Unassembled WGS sequence"/>
</dbReference>
<dbReference type="NCBIfam" id="TIGR00177">
    <property type="entry name" value="molyb_syn"/>
    <property type="match status" value="1"/>
</dbReference>
<dbReference type="CDD" id="cd00887">
    <property type="entry name" value="MoeA"/>
    <property type="match status" value="1"/>
</dbReference>
<evidence type="ECO:0000256" key="2">
    <source>
        <dbReference type="ARBA" id="ARBA00005046"/>
    </source>
</evidence>
<name>A0ABV5K7M3_9ACTN</name>
<keyword evidence="4 7" id="KW-0500">Molybdenum</keyword>
<keyword evidence="7" id="KW-0808">Transferase</keyword>
<dbReference type="Gene3D" id="2.40.340.10">
    <property type="entry name" value="MoeA, C-terminal, domain IV"/>
    <property type="match status" value="1"/>
</dbReference>
<comment type="pathway">
    <text evidence="2 7">Cofactor biosynthesis; molybdopterin biosynthesis.</text>
</comment>
<dbReference type="NCBIfam" id="NF045515">
    <property type="entry name" value="Glp_gephyrin"/>
    <property type="match status" value="1"/>
</dbReference>
<dbReference type="InterPro" id="IPR036688">
    <property type="entry name" value="MoeA_C_domain_IV_sf"/>
</dbReference>
<comment type="catalytic activity">
    <reaction evidence="6">
        <text>adenylyl-molybdopterin + molybdate = Mo-molybdopterin + AMP + H(+)</text>
        <dbReference type="Rhea" id="RHEA:35047"/>
        <dbReference type="ChEBI" id="CHEBI:15378"/>
        <dbReference type="ChEBI" id="CHEBI:36264"/>
        <dbReference type="ChEBI" id="CHEBI:62727"/>
        <dbReference type="ChEBI" id="CHEBI:71302"/>
        <dbReference type="ChEBI" id="CHEBI:456215"/>
        <dbReference type="EC" id="2.10.1.1"/>
    </reaction>
</comment>
<dbReference type="InterPro" id="IPR005111">
    <property type="entry name" value="MoeA_C_domain_IV"/>
</dbReference>
<dbReference type="SUPFAM" id="SSF63882">
    <property type="entry name" value="MoeA N-terminal region -like"/>
    <property type="match status" value="1"/>
</dbReference>
<dbReference type="PANTHER" id="PTHR10192:SF5">
    <property type="entry name" value="GEPHYRIN"/>
    <property type="match status" value="1"/>
</dbReference>
<organism evidence="9 10">
    <name type="scientific">Nocardioides plantarum</name>
    <dbReference type="NCBI Taxonomy" id="29299"/>
    <lineage>
        <taxon>Bacteria</taxon>
        <taxon>Bacillati</taxon>
        <taxon>Actinomycetota</taxon>
        <taxon>Actinomycetes</taxon>
        <taxon>Propionibacteriales</taxon>
        <taxon>Nocardioidaceae</taxon>
        <taxon>Nocardioides</taxon>
    </lineage>
</organism>
<keyword evidence="7" id="KW-0479">Metal-binding</keyword>
<dbReference type="PANTHER" id="PTHR10192">
    <property type="entry name" value="MOLYBDOPTERIN BIOSYNTHESIS PROTEIN"/>
    <property type="match status" value="1"/>
</dbReference>
<dbReference type="Gene3D" id="3.90.105.10">
    <property type="entry name" value="Molybdopterin biosynthesis moea protein, domain 2"/>
    <property type="match status" value="1"/>
</dbReference>
<reference evidence="9 10" key="1">
    <citation type="submission" date="2024-09" db="EMBL/GenBank/DDBJ databases">
        <authorList>
            <person name="Sun Q."/>
            <person name="Mori K."/>
        </authorList>
    </citation>
    <scope>NUCLEOTIDE SEQUENCE [LARGE SCALE GENOMIC DNA]</scope>
    <source>
        <strain evidence="9 10">JCM 9626</strain>
    </source>
</reference>
<dbReference type="InterPro" id="IPR036425">
    <property type="entry name" value="MoaB/Mog-like_dom_sf"/>
</dbReference>
<dbReference type="Pfam" id="PF00994">
    <property type="entry name" value="MoCF_biosynth"/>
    <property type="match status" value="1"/>
</dbReference>
<dbReference type="SUPFAM" id="SSF63867">
    <property type="entry name" value="MoeA C-terminal domain-like"/>
    <property type="match status" value="1"/>
</dbReference>
<gene>
    <name evidence="9" type="primary">glp</name>
    <name evidence="9" type="ORF">ACFFRI_06715</name>
</gene>
<evidence type="ECO:0000256" key="3">
    <source>
        <dbReference type="ARBA" id="ARBA00010763"/>
    </source>
</evidence>
<comment type="function">
    <text evidence="1 7">Catalyzes the insertion of molybdate into adenylated molybdopterin with the concomitant release of AMP.</text>
</comment>
<evidence type="ECO:0000313" key="10">
    <source>
        <dbReference type="Proteomes" id="UP001589750"/>
    </source>
</evidence>
<evidence type="ECO:0000256" key="1">
    <source>
        <dbReference type="ARBA" id="ARBA00002901"/>
    </source>
</evidence>
<keyword evidence="5 7" id="KW-0501">Molybdenum cofactor biosynthesis</keyword>
<evidence type="ECO:0000256" key="5">
    <source>
        <dbReference type="ARBA" id="ARBA00023150"/>
    </source>
</evidence>